<evidence type="ECO:0000256" key="1">
    <source>
        <dbReference type="SAM" id="Phobius"/>
    </source>
</evidence>
<dbReference type="RefSeq" id="WP_181395981.1">
    <property type="nucleotide sequence ID" value="NZ_QGTW01000005.1"/>
</dbReference>
<dbReference type="Proteomes" id="UP000247150">
    <property type="component" value="Unassembled WGS sequence"/>
</dbReference>
<dbReference type="AlphaFoldDB" id="A0A2V2ZWN3"/>
<gene>
    <name evidence="2" type="ORF">DFO73_10566</name>
</gene>
<dbReference type="EMBL" id="QGTW01000005">
    <property type="protein sequence ID" value="PWW28830.1"/>
    <property type="molecule type" value="Genomic_DNA"/>
</dbReference>
<evidence type="ECO:0000313" key="2">
    <source>
        <dbReference type="EMBL" id="PWW28830.1"/>
    </source>
</evidence>
<comment type="caution">
    <text evidence="2">The sequence shown here is derived from an EMBL/GenBank/DDBJ whole genome shotgun (WGS) entry which is preliminary data.</text>
</comment>
<organism evidence="2 3">
    <name type="scientific">Cytobacillus oceanisediminis</name>
    <dbReference type="NCBI Taxonomy" id="665099"/>
    <lineage>
        <taxon>Bacteria</taxon>
        <taxon>Bacillati</taxon>
        <taxon>Bacillota</taxon>
        <taxon>Bacilli</taxon>
        <taxon>Bacillales</taxon>
        <taxon>Bacillaceae</taxon>
        <taxon>Cytobacillus</taxon>
    </lineage>
</organism>
<accession>A0A2V2ZWN3</accession>
<name>A0A2V2ZWN3_9BACI</name>
<keyword evidence="1" id="KW-0812">Transmembrane</keyword>
<keyword evidence="1" id="KW-0472">Membrane</keyword>
<feature type="transmembrane region" description="Helical" evidence="1">
    <location>
        <begin position="29"/>
        <end position="48"/>
    </location>
</feature>
<proteinExistence type="predicted"/>
<reference evidence="2 3" key="1">
    <citation type="submission" date="2018-05" db="EMBL/GenBank/DDBJ databases">
        <title>Freshwater and sediment microbial communities from various areas in North America, analyzing microbe dynamics in response to fracking.</title>
        <authorList>
            <person name="Lamendella R."/>
        </authorList>
    </citation>
    <scope>NUCLEOTIDE SEQUENCE [LARGE SCALE GENOMIC DNA]</scope>
    <source>
        <strain evidence="2 3">15_TX</strain>
    </source>
</reference>
<keyword evidence="1" id="KW-1133">Transmembrane helix</keyword>
<sequence>MGCCSPNFREAVHEQEVKVNKKGSDHIPLAAKMAIVVITAGGWLAAYLL</sequence>
<evidence type="ECO:0000313" key="3">
    <source>
        <dbReference type="Proteomes" id="UP000247150"/>
    </source>
</evidence>
<protein>
    <submittedName>
        <fullName evidence="2">Uncharacterized protein</fullName>
    </submittedName>
</protein>